<feature type="compositionally biased region" description="Low complexity" evidence="1">
    <location>
        <begin position="178"/>
        <end position="187"/>
    </location>
</feature>
<feature type="region of interest" description="Disordered" evidence="1">
    <location>
        <begin position="175"/>
        <end position="218"/>
    </location>
</feature>
<keyword evidence="3" id="KW-1185">Reference proteome</keyword>
<dbReference type="EMBL" id="MTYJ01000020">
    <property type="protein sequence ID" value="OQV21978.1"/>
    <property type="molecule type" value="Genomic_DNA"/>
</dbReference>
<reference evidence="3" key="1">
    <citation type="submission" date="2017-01" db="EMBL/GenBank/DDBJ databases">
        <title>Comparative genomics of anhydrobiosis in the tardigrade Hypsibius dujardini.</title>
        <authorList>
            <person name="Yoshida Y."/>
            <person name="Koutsovoulos G."/>
            <person name="Laetsch D."/>
            <person name="Stevens L."/>
            <person name="Kumar S."/>
            <person name="Horikawa D."/>
            <person name="Ishino K."/>
            <person name="Komine S."/>
            <person name="Tomita M."/>
            <person name="Blaxter M."/>
            <person name="Arakawa K."/>
        </authorList>
    </citation>
    <scope>NUCLEOTIDE SEQUENCE [LARGE SCALE GENOMIC DNA]</scope>
    <source>
        <strain evidence="3">Z151</strain>
    </source>
</reference>
<accession>A0A1W0X3H4</accession>
<proteinExistence type="predicted"/>
<dbReference type="Proteomes" id="UP000192578">
    <property type="component" value="Unassembled WGS sequence"/>
</dbReference>
<protein>
    <submittedName>
        <fullName evidence="2">Uncharacterized protein</fullName>
    </submittedName>
</protein>
<evidence type="ECO:0000313" key="2">
    <source>
        <dbReference type="EMBL" id="OQV21978.1"/>
    </source>
</evidence>
<organism evidence="2 3">
    <name type="scientific">Hypsibius exemplaris</name>
    <name type="common">Freshwater tardigrade</name>
    <dbReference type="NCBI Taxonomy" id="2072580"/>
    <lineage>
        <taxon>Eukaryota</taxon>
        <taxon>Metazoa</taxon>
        <taxon>Ecdysozoa</taxon>
        <taxon>Tardigrada</taxon>
        <taxon>Eutardigrada</taxon>
        <taxon>Parachela</taxon>
        <taxon>Hypsibioidea</taxon>
        <taxon>Hypsibiidae</taxon>
        <taxon>Hypsibius</taxon>
    </lineage>
</organism>
<gene>
    <name evidence="2" type="ORF">BV898_04189</name>
</gene>
<comment type="caution">
    <text evidence="2">The sequence shown here is derived from an EMBL/GenBank/DDBJ whole genome shotgun (WGS) entry which is preliminary data.</text>
</comment>
<sequence>MPKIVKTTKVMTARRQLYEDFILAYNLAHPEIKKGDRYSLAQYEWNQLKGEEARLQARLHQLKQLHLHSLISFSSPHSAALLAASQPPIPTVIPKSKKRLMYEEFVDSYNLAYPDIKKGERYSNAQFEWNELKKDEARLQARQEELKHLIGIRKKQAKTPATQLILLSSSSTYDHLPSSHNSSGHSSAPTMVVSEHHHRMGGGGGHPAGSGWTSSPGQ</sequence>
<name>A0A1W0X3H4_HYPEX</name>
<evidence type="ECO:0000256" key="1">
    <source>
        <dbReference type="SAM" id="MobiDB-lite"/>
    </source>
</evidence>
<evidence type="ECO:0000313" key="3">
    <source>
        <dbReference type="Proteomes" id="UP000192578"/>
    </source>
</evidence>
<dbReference type="AlphaFoldDB" id="A0A1W0X3H4"/>